<dbReference type="VEuPathDB" id="FungiDB:PSTT_06691"/>
<dbReference type="EMBL" id="PKSM01000173">
    <property type="protein sequence ID" value="POW05258.1"/>
    <property type="molecule type" value="Genomic_DNA"/>
</dbReference>
<dbReference type="VEuPathDB" id="FungiDB:PSHT_10843"/>
<dbReference type="PANTHER" id="PTHR46177:SF1">
    <property type="entry name" value="INTEGRASE CATALYTIC DOMAIN-CONTAINING PROTEIN"/>
    <property type="match status" value="1"/>
</dbReference>
<feature type="compositionally biased region" description="Basic and acidic residues" evidence="1">
    <location>
        <begin position="1"/>
        <end position="19"/>
    </location>
</feature>
<name>A0A2S4V6Y2_9BASI</name>
<feature type="region of interest" description="Disordered" evidence="1">
    <location>
        <begin position="1"/>
        <end position="44"/>
    </location>
</feature>
<organism evidence="2 3">
    <name type="scientific">Puccinia striiformis</name>
    <dbReference type="NCBI Taxonomy" id="27350"/>
    <lineage>
        <taxon>Eukaryota</taxon>
        <taxon>Fungi</taxon>
        <taxon>Dikarya</taxon>
        <taxon>Basidiomycota</taxon>
        <taxon>Pucciniomycotina</taxon>
        <taxon>Pucciniomycetes</taxon>
        <taxon>Pucciniales</taxon>
        <taxon>Pucciniaceae</taxon>
        <taxon>Puccinia</taxon>
    </lineage>
</organism>
<evidence type="ECO:0000313" key="3">
    <source>
        <dbReference type="Proteomes" id="UP000238274"/>
    </source>
</evidence>
<protein>
    <submittedName>
        <fullName evidence="2">Uncharacterized protein</fullName>
    </submittedName>
</protein>
<reference evidence="3" key="2">
    <citation type="journal article" date="2018" name="BMC Genomics">
        <title>Genomic insights into host adaptation between the wheat stripe rust pathogen (Puccinia striiformis f. sp. tritici) and the barley stripe rust pathogen (Puccinia striiformis f. sp. hordei).</title>
        <authorList>
            <person name="Xia C."/>
            <person name="Wang M."/>
            <person name="Yin C."/>
            <person name="Cornejo O.E."/>
            <person name="Hulbert S.H."/>
            <person name="Chen X."/>
        </authorList>
    </citation>
    <scope>NUCLEOTIDE SEQUENCE [LARGE SCALE GENOMIC DNA]</scope>
    <source>
        <strain evidence="3">93TX-2</strain>
    </source>
</reference>
<accession>A0A2S4V6Y2</accession>
<sequence>MDIKNSITDHTEFSGRDDTSDSSAAEQHKDSSAAEQHKAKAVSPEDAVRKIVRELLVLVHKEPQIIQILLVQYGISILPSTLTCKRQVWGLRQNEIPKPAVSELSAPIRDSLLSS</sequence>
<comment type="caution">
    <text evidence="2">The sequence shown here is derived from an EMBL/GenBank/DDBJ whole genome shotgun (WGS) entry which is preliminary data.</text>
</comment>
<dbReference type="PANTHER" id="PTHR46177">
    <property type="entry name" value="INTEGRASE CATALYTIC DOMAIN-CONTAINING PROTEIN"/>
    <property type="match status" value="1"/>
</dbReference>
<evidence type="ECO:0000313" key="2">
    <source>
        <dbReference type="EMBL" id="POW05258.1"/>
    </source>
</evidence>
<feature type="compositionally biased region" description="Basic and acidic residues" evidence="1">
    <location>
        <begin position="26"/>
        <end position="38"/>
    </location>
</feature>
<keyword evidence="3" id="KW-1185">Reference proteome</keyword>
<evidence type="ECO:0000256" key="1">
    <source>
        <dbReference type="SAM" id="MobiDB-lite"/>
    </source>
</evidence>
<reference evidence="3" key="3">
    <citation type="journal article" date="2018" name="Mol. Plant Microbe Interact.">
        <title>Genome sequence resources for the wheat stripe rust pathogen (Puccinia striiformis f. sp. tritici) and the barley stripe rust pathogen (Puccinia striiformis f. sp. hordei).</title>
        <authorList>
            <person name="Xia C."/>
            <person name="Wang M."/>
            <person name="Yin C."/>
            <person name="Cornejo O.E."/>
            <person name="Hulbert S.H."/>
            <person name="Chen X."/>
        </authorList>
    </citation>
    <scope>NUCLEOTIDE SEQUENCE [LARGE SCALE GENOMIC DNA]</scope>
    <source>
        <strain evidence="3">93TX-2</strain>
    </source>
</reference>
<gene>
    <name evidence="2" type="ORF">PSHT_10843</name>
</gene>
<reference evidence="2 3" key="1">
    <citation type="submission" date="2017-12" db="EMBL/GenBank/DDBJ databases">
        <title>Gene loss provides genomic basis for host adaptation in cereal stripe rust fungi.</title>
        <authorList>
            <person name="Xia C."/>
        </authorList>
    </citation>
    <scope>NUCLEOTIDE SEQUENCE [LARGE SCALE GENOMIC DNA]</scope>
    <source>
        <strain evidence="2 3">93TX-2</strain>
    </source>
</reference>
<proteinExistence type="predicted"/>
<dbReference type="AlphaFoldDB" id="A0A2S4V6Y2"/>
<dbReference type="Proteomes" id="UP000238274">
    <property type="component" value="Unassembled WGS sequence"/>
</dbReference>
<dbReference type="OrthoDB" id="2506360at2759"/>